<sequence length="261" mass="29749">MGKVFGYPEFDENGEQILTTYDNEYKDMLMDVRVYRMKAGDEKSFQKTGEETAVLLLSGSIEFAFDDVTAKADRKDVFTEGPWCVHVATESKVSVKALADSEILVQSTKNDTKFDTKLYKPEDAPWGYSSVGKFGNVAKRRVNTIFDHDIAPYSNMVLGEVLNDRGNWSGYLPHRHPQPETYYFKFDRPEGFGASFVGDQVFKSTDGSFSAIPGGELHPQAVAPGFQMYTCWMIRHLDGNPWLQTDRNEDERYLWLHDAQF</sequence>
<evidence type="ECO:0000256" key="1">
    <source>
        <dbReference type="ARBA" id="ARBA00023235"/>
    </source>
</evidence>
<dbReference type="Gene3D" id="2.60.120.10">
    <property type="entry name" value="Jelly Rolls"/>
    <property type="match status" value="2"/>
</dbReference>
<name>A0A174NDN2_ANAHA</name>
<accession>A0A174NDN2</accession>
<dbReference type="InterPro" id="IPR021120">
    <property type="entry name" value="KduI/IolB_isomerase"/>
</dbReference>
<dbReference type="EMBL" id="CZAU01000012">
    <property type="protein sequence ID" value="CUP45391.1"/>
    <property type="molecule type" value="Genomic_DNA"/>
</dbReference>
<dbReference type="Proteomes" id="UP000095564">
    <property type="component" value="Unassembled WGS sequence"/>
</dbReference>
<reference evidence="3 4" key="1">
    <citation type="submission" date="2015-09" db="EMBL/GenBank/DDBJ databases">
        <authorList>
            <consortium name="Pathogen Informatics"/>
        </authorList>
    </citation>
    <scope>NUCLEOTIDE SEQUENCE [LARGE SCALE GENOMIC DNA]</scope>
    <source>
        <strain evidence="3 4">2789STDY5834908</strain>
    </source>
</reference>
<evidence type="ECO:0000313" key="5">
    <source>
        <dbReference type="Proteomes" id="UP000188159"/>
    </source>
</evidence>
<organism evidence="3 4">
    <name type="scientific">Anaerostipes hadrus</name>
    <dbReference type="NCBI Taxonomy" id="649756"/>
    <lineage>
        <taxon>Bacteria</taxon>
        <taxon>Bacillati</taxon>
        <taxon>Bacillota</taxon>
        <taxon>Clostridia</taxon>
        <taxon>Lachnospirales</taxon>
        <taxon>Lachnospiraceae</taxon>
        <taxon>Anaerostipes</taxon>
    </lineage>
</organism>
<protein>
    <submittedName>
        <fullName evidence="3">5-deoxy-glucuronate isomerase</fullName>
        <ecNumber evidence="3">5.3.1.-</ecNumber>
    </submittedName>
    <submittedName>
        <fullName evidence="2">5-deoxyglucuronate isomerase</fullName>
    </submittedName>
</protein>
<dbReference type="EMBL" id="CP012098">
    <property type="protein sequence ID" value="AQP38707.1"/>
    <property type="molecule type" value="Genomic_DNA"/>
</dbReference>
<dbReference type="Proteomes" id="UP000188159">
    <property type="component" value="Chromosome"/>
</dbReference>
<dbReference type="PANTHER" id="PTHR39193">
    <property type="entry name" value="5-DEOXY-GLUCURONATE ISOMERASE"/>
    <property type="match status" value="1"/>
</dbReference>
<proteinExistence type="predicted"/>
<dbReference type="OrthoDB" id="9799936at2"/>
<evidence type="ECO:0000313" key="4">
    <source>
        <dbReference type="Proteomes" id="UP000095564"/>
    </source>
</evidence>
<dbReference type="EC" id="5.3.1.-" evidence="3"/>
<dbReference type="InterPro" id="IPR024203">
    <property type="entry name" value="Deoxy-glucuronate_isom_IolB"/>
</dbReference>
<dbReference type="RefSeq" id="WP_055159815.1">
    <property type="nucleotide sequence ID" value="NZ_CP012098.1"/>
</dbReference>
<reference evidence="2 5" key="2">
    <citation type="journal article" date="2016" name="Sci. Rep.">
        <title>Accelerated dysbiosis of gut microbiota during aggravation of DSS-induced colitis by a butyrate-producing bacterium.</title>
        <authorList>
            <person name="Zhang Q."/>
            <person name="Wu Y."/>
            <person name="Wang J."/>
            <person name="Wu G."/>
            <person name="Long W."/>
            <person name="Xue Z."/>
            <person name="Wang L."/>
            <person name="Zhang X."/>
            <person name="Pang X."/>
            <person name="Zhao Y."/>
            <person name="Zhao L."/>
            <person name="Zhang C."/>
        </authorList>
    </citation>
    <scope>NUCLEOTIDE SEQUENCE [LARGE SCALE GENOMIC DNA]</scope>
    <source>
        <strain evidence="2 5">BPB5</strain>
    </source>
</reference>
<gene>
    <name evidence="3" type="primary">iolB</name>
    <name evidence="2" type="ORF">DO83_03250</name>
    <name evidence="3" type="ORF">ERS852520_01380</name>
</gene>
<dbReference type="GO" id="GO:0019310">
    <property type="term" value="P:inositol catabolic process"/>
    <property type="evidence" value="ECO:0007669"/>
    <property type="project" value="InterPro"/>
</dbReference>
<dbReference type="SUPFAM" id="SSF51182">
    <property type="entry name" value="RmlC-like cupins"/>
    <property type="match status" value="1"/>
</dbReference>
<dbReference type="PANTHER" id="PTHR39193:SF1">
    <property type="entry name" value="5-DEOXY-GLUCURONATE ISOMERASE"/>
    <property type="match status" value="1"/>
</dbReference>
<keyword evidence="1 3" id="KW-0413">Isomerase</keyword>
<dbReference type="GO" id="GO:0008880">
    <property type="term" value="F:glucuronate isomerase activity"/>
    <property type="evidence" value="ECO:0007669"/>
    <property type="project" value="InterPro"/>
</dbReference>
<dbReference type="AlphaFoldDB" id="A0A174NDN2"/>
<dbReference type="InterPro" id="IPR014710">
    <property type="entry name" value="RmlC-like_jellyroll"/>
</dbReference>
<dbReference type="Pfam" id="PF04962">
    <property type="entry name" value="KduI"/>
    <property type="match status" value="1"/>
</dbReference>
<evidence type="ECO:0000313" key="3">
    <source>
        <dbReference type="EMBL" id="CUP45391.1"/>
    </source>
</evidence>
<evidence type="ECO:0000313" key="2">
    <source>
        <dbReference type="EMBL" id="AQP38707.1"/>
    </source>
</evidence>
<dbReference type="PIRSF" id="PIRSF036628">
    <property type="entry name" value="IolB"/>
    <property type="match status" value="1"/>
</dbReference>
<dbReference type="InterPro" id="IPR011051">
    <property type="entry name" value="RmlC_Cupin_sf"/>
</dbReference>